<dbReference type="Pfam" id="PF14659">
    <property type="entry name" value="Phage_int_SAM_3"/>
    <property type="match status" value="1"/>
</dbReference>
<dbReference type="InterPro" id="IPR004107">
    <property type="entry name" value="Integrase_SAM-like_N"/>
</dbReference>
<keyword evidence="3" id="KW-0238">DNA-binding</keyword>
<dbReference type="EMBL" id="FQUF01000002">
    <property type="protein sequence ID" value="SHE28012.1"/>
    <property type="molecule type" value="Genomic_DNA"/>
</dbReference>
<evidence type="ECO:0000313" key="7">
    <source>
        <dbReference type="Proteomes" id="UP000184128"/>
    </source>
</evidence>
<dbReference type="AlphaFoldDB" id="A0A1M4S732"/>
<evidence type="ECO:0000259" key="5">
    <source>
        <dbReference type="PROSITE" id="PS51898"/>
    </source>
</evidence>
<protein>
    <submittedName>
        <fullName evidence="6">Phage integrase, N-terminal SAM-like domain</fullName>
    </submittedName>
</protein>
<evidence type="ECO:0000256" key="1">
    <source>
        <dbReference type="ARBA" id="ARBA00008857"/>
    </source>
</evidence>
<dbReference type="PANTHER" id="PTHR30629:SF2">
    <property type="entry name" value="PROPHAGE INTEGRASE INTS-RELATED"/>
    <property type="match status" value="1"/>
</dbReference>
<dbReference type="Gene3D" id="1.10.150.130">
    <property type="match status" value="1"/>
</dbReference>
<feature type="domain" description="Tyr recombinase" evidence="5">
    <location>
        <begin position="80"/>
        <end position="144"/>
    </location>
</feature>
<dbReference type="Proteomes" id="UP000184128">
    <property type="component" value="Unassembled WGS sequence"/>
</dbReference>
<keyword evidence="2" id="KW-0229">DNA integration</keyword>
<dbReference type="PANTHER" id="PTHR30629">
    <property type="entry name" value="PROPHAGE INTEGRASE"/>
    <property type="match status" value="1"/>
</dbReference>
<keyword evidence="4" id="KW-0233">DNA recombination</keyword>
<name>A0A1M4S732_9LACT</name>
<organism evidence="6 7">
    <name type="scientific">Atopostipes suicloacalis DSM 15692</name>
    <dbReference type="NCBI Taxonomy" id="1121025"/>
    <lineage>
        <taxon>Bacteria</taxon>
        <taxon>Bacillati</taxon>
        <taxon>Bacillota</taxon>
        <taxon>Bacilli</taxon>
        <taxon>Lactobacillales</taxon>
        <taxon>Carnobacteriaceae</taxon>
        <taxon>Atopostipes</taxon>
    </lineage>
</organism>
<dbReference type="InterPro" id="IPR010998">
    <property type="entry name" value="Integrase_recombinase_N"/>
</dbReference>
<keyword evidence="7" id="KW-1185">Reference proteome</keyword>
<dbReference type="STRING" id="1121025.SAMN02745249_00089"/>
<comment type="similarity">
    <text evidence="1">Belongs to the 'phage' integrase family.</text>
</comment>
<evidence type="ECO:0000256" key="4">
    <source>
        <dbReference type="ARBA" id="ARBA00023172"/>
    </source>
</evidence>
<evidence type="ECO:0000256" key="2">
    <source>
        <dbReference type="ARBA" id="ARBA00022908"/>
    </source>
</evidence>
<sequence length="144" mass="17653">MCDFKNHIVHSFDDMNIRDIKPDHCQSELNKWRDKLVNYRRIKNYAHRVFDYALRMDIIDSNPFDKVTVPKRIETIEESEFENFYSKEELNEFLEYVKEDLELNWYTYFRLLAYSGARKSELLALKWSDIDFDTSYHQHQQNTH</sequence>
<dbReference type="SUPFAM" id="SSF56349">
    <property type="entry name" value="DNA breaking-rejoining enzymes"/>
    <property type="match status" value="1"/>
</dbReference>
<gene>
    <name evidence="6" type="ORF">SAMN02745249_00089</name>
</gene>
<evidence type="ECO:0000256" key="3">
    <source>
        <dbReference type="ARBA" id="ARBA00023125"/>
    </source>
</evidence>
<dbReference type="InterPro" id="IPR050808">
    <property type="entry name" value="Phage_Integrase"/>
</dbReference>
<dbReference type="InterPro" id="IPR013762">
    <property type="entry name" value="Integrase-like_cat_sf"/>
</dbReference>
<dbReference type="InterPro" id="IPR002104">
    <property type="entry name" value="Integrase_catalytic"/>
</dbReference>
<dbReference type="PROSITE" id="PS51898">
    <property type="entry name" value="TYR_RECOMBINASE"/>
    <property type="match status" value="1"/>
</dbReference>
<evidence type="ECO:0000313" key="6">
    <source>
        <dbReference type="EMBL" id="SHE28012.1"/>
    </source>
</evidence>
<dbReference type="Gene3D" id="1.10.443.10">
    <property type="entry name" value="Intergrase catalytic core"/>
    <property type="match status" value="1"/>
</dbReference>
<dbReference type="InterPro" id="IPR011010">
    <property type="entry name" value="DNA_brk_join_enz"/>
</dbReference>
<dbReference type="GO" id="GO:0006310">
    <property type="term" value="P:DNA recombination"/>
    <property type="evidence" value="ECO:0007669"/>
    <property type="project" value="UniProtKB-KW"/>
</dbReference>
<accession>A0A1M4S732</accession>
<dbReference type="GO" id="GO:0015074">
    <property type="term" value="P:DNA integration"/>
    <property type="evidence" value="ECO:0007669"/>
    <property type="project" value="UniProtKB-KW"/>
</dbReference>
<reference evidence="6 7" key="1">
    <citation type="submission" date="2016-11" db="EMBL/GenBank/DDBJ databases">
        <authorList>
            <person name="Jaros S."/>
            <person name="Januszkiewicz K."/>
            <person name="Wedrychowicz H."/>
        </authorList>
    </citation>
    <scope>NUCLEOTIDE SEQUENCE [LARGE SCALE GENOMIC DNA]</scope>
    <source>
        <strain evidence="6 7">DSM 15692</strain>
    </source>
</reference>
<dbReference type="GO" id="GO:0003677">
    <property type="term" value="F:DNA binding"/>
    <property type="evidence" value="ECO:0007669"/>
    <property type="project" value="UniProtKB-KW"/>
</dbReference>
<proteinExistence type="inferred from homology"/>